<accession>A0AAJ4XAJ9</accession>
<feature type="transmembrane region" description="Helical" evidence="1">
    <location>
        <begin position="142"/>
        <end position="161"/>
    </location>
</feature>
<keyword evidence="1" id="KW-0812">Transmembrane</keyword>
<feature type="transmembrane region" description="Helical" evidence="1">
    <location>
        <begin position="113"/>
        <end position="136"/>
    </location>
</feature>
<organism evidence="2 3">
    <name type="scientific">Sphingobacterium mizutaii</name>
    <dbReference type="NCBI Taxonomy" id="1010"/>
    <lineage>
        <taxon>Bacteria</taxon>
        <taxon>Pseudomonadati</taxon>
        <taxon>Bacteroidota</taxon>
        <taxon>Sphingobacteriia</taxon>
        <taxon>Sphingobacteriales</taxon>
        <taxon>Sphingobacteriaceae</taxon>
        <taxon>Sphingobacterium</taxon>
    </lineage>
</organism>
<name>A0AAJ4XAJ9_9SPHI</name>
<feature type="transmembrane region" description="Helical" evidence="1">
    <location>
        <begin position="226"/>
        <end position="247"/>
    </location>
</feature>
<proteinExistence type="predicted"/>
<feature type="transmembrane region" description="Helical" evidence="1">
    <location>
        <begin position="62"/>
        <end position="82"/>
    </location>
</feature>
<feature type="transmembrane region" description="Helical" evidence="1">
    <location>
        <begin position="332"/>
        <end position="361"/>
    </location>
</feature>
<feature type="transmembrane region" description="Helical" evidence="1">
    <location>
        <begin position="299"/>
        <end position="320"/>
    </location>
</feature>
<evidence type="ECO:0000256" key="1">
    <source>
        <dbReference type="SAM" id="Phobius"/>
    </source>
</evidence>
<dbReference type="KEGG" id="smiz:4412673_01448"/>
<gene>
    <name evidence="2" type="ORF">SAMEA4412673_01448</name>
</gene>
<evidence type="ECO:0000313" key="2">
    <source>
        <dbReference type="EMBL" id="SNV47925.1"/>
    </source>
</evidence>
<protein>
    <submittedName>
        <fullName evidence="2">Uncharacterized protein</fullName>
    </submittedName>
</protein>
<feature type="transmembrane region" description="Helical" evidence="1">
    <location>
        <begin position="198"/>
        <end position="220"/>
    </location>
</feature>
<dbReference type="Proteomes" id="UP000215355">
    <property type="component" value="Chromosome 1"/>
</dbReference>
<sequence length="374" mass="44316">MGNVLIQIFVRGFYKKYAKLFFIVFCLIASYFLFIQIAGVFLEHNRDFWTLFLALQFATEPLFILIFWIISFLFITLVFRFISSEIQTQKLEFLKYTFFVLDRKERIKSWLRIFSLINLPILIYGLFSLLVGYVLLGKLTGFWSILYILLLNFIMIYWIDFNRFNIKNHNRIAAFYSSINPKEYYWIFNLINQLKTNLTLFVGTKVVCIISIVVIVKYFGIAVEGFTWNVLIFLSLIVALLNSILIYQNVVFEGSKMKFILTFPFSRPQKFFNSFPYYIILILPEGILTIYFFDFGKFLVVLISLLIFILFIKSAMMAIGKQPLKVIKILSLFFFVSFILLLYKGQLIVVILSFGFSYFLYLRNYRLEKFDSIS</sequence>
<dbReference type="AlphaFoldDB" id="A0AAJ4XAJ9"/>
<feature type="transmembrane region" description="Helical" evidence="1">
    <location>
        <begin position="20"/>
        <end position="42"/>
    </location>
</feature>
<dbReference type="EMBL" id="LT906468">
    <property type="protein sequence ID" value="SNV47925.1"/>
    <property type="molecule type" value="Genomic_DNA"/>
</dbReference>
<reference evidence="2 3" key="1">
    <citation type="submission" date="2017-06" db="EMBL/GenBank/DDBJ databases">
        <authorList>
            <consortium name="Pathogen Informatics"/>
        </authorList>
    </citation>
    <scope>NUCLEOTIDE SEQUENCE [LARGE SCALE GENOMIC DNA]</scope>
    <source>
        <strain evidence="2 3">NCTC12149</strain>
    </source>
</reference>
<keyword evidence="1" id="KW-1133">Transmembrane helix</keyword>
<feature type="transmembrane region" description="Helical" evidence="1">
    <location>
        <begin position="275"/>
        <end position="293"/>
    </location>
</feature>
<evidence type="ECO:0000313" key="3">
    <source>
        <dbReference type="Proteomes" id="UP000215355"/>
    </source>
</evidence>
<keyword evidence="1" id="KW-0472">Membrane</keyword>